<organism evidence="1 2">
    <name type="scientific">Populus alba</name>
    <name type="common">White poplar</name>
    <dbReference type="NCBI Taxonomy" id="43335"/>
    <lineage>
        <taxon>Eukaryota</taxon>
        <taxon>Viridiplantae</taxon>
        <taxon>Streptophyta</taxon>
        <taxon>Embryophyta</taxon>
        <taxon>Tracheophyta</taxon>
        <taxon>Spermatophyta</taxon>
        <taxon>Magnoliopsida</taxon>
        <taxon>eudicotyledons</taxon>
        <taxon>Gunneridae</taxon>
        <taxon>Pentapetalae</taxon>
        <taxon>rosids</taxon>
        <taxon>fabids</taxon>
        <taxon>Malpighiales</taxon>
        <taxon>Salicaceae</taxon>
        <taxon>Saliceae</taxon>
        <taxon>Populus</taxon>
    </lineage>
</organism>
<name>A0ACC4AN19_POPAL</name>
<accession>A0ACC4AN19</accession>
<sequence>MYDISPSFFSAVLSRSPQRFLDLHFGGDKVVKDVSLSSDQSPLWDSLGRRTFNFCCLYSEFAQQSKHPIKELSVFRENPPDLAPGYREGIVQETGGLETCVAGPSDADLAILLISDVLAFYHQTSFPSYEAPNLRKLAAAGFSVVVPDFLYGDPVDLSKPDFDSHGQKGHEDAKLLIAALRSKGMDSIGAAGSCWGFDSHVKILPGVSHGWTVRYNVEDETAAGSAAEDHGDMIHSFTK</sequence>
<protein>
    <submittedName>
        <fullName evidence="1">Uncharacterized protein</fullName>
    </submittedName>
</protein>
<comment type="caution">
    <text evidence="1">The sequence shown here is derived from an EMBL/GenBank/DDBJ whole genome shotgun (WGS) entry which is preliminary data.</text>
</comment>
<evidence type="ECO:0000313" key="1">
    <source>
        <dbReference type="EMBL" id="KAL3567629.1"/>
    </source>
</evidence>
<dbReference type="EMBL" id="RCHU02000017">
    <property type="protein sequence ID" value="KAL3567629.1"/>
    <property type="molecule type" value="Genomic_DNA"/>
</dbReference>
<gene>
    <name evidence="1" type="ORF">D5086_030280</name>
</gene>
<dbReference type="Proteomes" id="UP000309997">
    <property type="component" value="Unassembled WGS sequence"/>
</dbReference>
<reference evidence="1 2" key="1">
    <citation type="journal article" date="2024" name="Plant Biotechnol. J.">
        <title>Genome and CRISPR/Cas9 system of a widespread forest tree (Populus alba) in the world.</title>
        <authorList>
            <person name="Liu Y.J."/>
            <person name="Jiang P.F."/>
            <person name="Han X.M."/>
            <person name="Li X.Y."/>
            <person name="Wang H.M."/>
            <person name="Wang Y.J."/>
            <person name="Wang X.X."/>
            <person name="Zeng Q.Y."/>
        </authorList>
    </citation>
    <scope>NUCLEOTIDE SEQUENCE [LARGE SCALE GENOMIC DNA]</scope>
    <source>
        <strain evidence="2">cv. PAL-ZL1</strain>
    </source>
</reference>
<keyword evidence="2" id="KW-1185">Reference proteome</keyword>
<evidence type="ECO:0000313" key="2">
    <source>
        <dbReference type="Proteomes" id="UP000309997"/>
    </source>
</evidence>
<proteinExistence type="predicted"/>